<dbReference type="EMBL" id="JBBMFD010000001">
    <property type="protein sequence ID" value="MEQ2439251.1"/>
    <property type="molecule type" value="Genomic_DNA"/>
</dbReference>
<dbReference type="Gene3D" id="3.20.20.140">
    <property type="entry name" value="Metal-dependent hydrolases"/>
    <property type="match status" value="1"/>
</dbReference>
<dbReference type="Pfam" id="PF01244">
    <property type="entry name" value="Peptidase_M19"/>
    <property type="match status" value="1"/>
</dbReference>
<reference evidence="1 2" key="1">
    <citation type="submission" date="2024-03" db="EMBL/GenBank/DDBJ databases">
        <title>Human intestinal bacterial collection.</title>
        <authorList>
            <person name="Pauvert C."/>
            <person name="Hitch T.C.A."/>
            <person name="Clavel T."/>
        </authorList>
    </citation>
    <scope>NUCLEOTIDE SEQUENCE [LARGE SCALE GENOMIC DNA]</scope>
    <source>
        <strain evidence="1 2">CLA-JM-H44</strain>
    </source>
</reference>
<evidence type="ECO:0000313" key="2">
    <source>
        <dbReference type="Proteomes" id="UP001489509"/>
    </source>
</evidence>
<name>A0ABV1DW51_9FIRM</name>
<dbReference type="Proteomes" id="UP001489509">
    <property type="component" value="Unassembled WGS sequence"/>
</dbReference>
<dbReference type="PANTHER" id="PTHR10443">
    <property type="entry name" value="MICROSOMAL DIPEPTIDASE"/>
    <property type="match status" value="1"/>
</dbReference>
<proteinExistence type="predicted"/>
<dbReference type="RefSeq" id="WP_349217502.1">
    <property type="nucleotide sequence ID" value="NZ_JBBMFD010000001.1"/>
</dbReference>
<dbReference type="InterPro" id="IPR008257">
    <property type="entry name" value="Pept_M19"/>
</dbReference>
<keyword evidence="2" id="KW-1185">Reference proteome</keyword>
<organism evidence="1 2">
    <name type="scientific">Solibaculum intestinale</name>
    <dbReference type="NCBI Taxonomy" id="3133165"/>
    <lineage>
        <taxon>Bacteria</taxon>
        <taxon>Bacillati</taxon>
        <taxon>Bacillota</taxon>
        <taxon>Clostridia</taxon>
        <taxon>Eubacteriales</taxon>
        <taxon>Oscillospiraceae</taxon>
        <taxon>Solibaculum</taxon>
    </lineage>
</organism>
<protein>
    <submittedName>
        <fullName evidence="1">Dipeptidase</fullName>
    </submittedName>
</protein>
<dbReference type="PANTHER" id="PTHR10443:SF12">
    <property type="entry name" value="DIPEPTIDASE"/>
    <property type="match status" value="1"/>
</dbReference>
<gene>
    <name evidence="1" type="ORF">WMO26_00240</name>
</gene>
<dbReference type="CDD" id="cd01301">
    <property type="entry name" value="rDP_like"/>
    <property type="match status" value="1"/>
</dbReference>
<dbReference type="PROSITE" id="PS51365">
    <property type="entry name" value="RENAL_DIPEPTIDASE_2"/>
    <property type="match status" value="1"/>
</dbReference>
<accession>A0ABV1DW51</accession>
<dbReference type="SUPFAM" id="SSF51556">
    <property type="entry name" value="Metallo-dependent hydrolases"/>
    <property type="match status" value="1"/>
</dbReference>
<sequence length="310" mass="34750">MKLFDLHCDTLYECEKQGKDLLENDLQLSLNKGGELECWRQFLAVWMPDELRGRAAVEHFRRCRTYLDEQLAKHADKIALCRTAKDVYEAEKQGKCAAILSVEGSAAAGGRVDGIDALYKTGVRMMTLTWNGKTEFADGVQVPYAGGLTALGRRAVRRCESLGMVVDVSHIAEHGFWDVEEVSHKPYVASHSNSKAVFDHPRNLTDRQFLAIAGRGGLVGINLYPLFLNGEKDASLDIIVRHIDHFLSLGGEEVVCIGTDFDGAETPSCLKDISALPRLYERLLFHRYPETLVNRIFYQNAAHFFDRALT</sequence>
<dbReference type="InterPro" id="IPR032466">
    <property type="entry name" value="Metal_Hydrolase"/>
</dbReference>
<evidence type="ECO:0000313" key="1">
    <source>
        <dbReference type="EMBL" id="MEQ2439251.1"/>
    </source>
</evidence>
<comment type="caution">
    <text evidence="1">The sequence shown here is derived from an EMBL/GenBank/DDBJ whole genome shotgun (WGS) entry which is preliminary data.</text>
</comment>